<accession>A0A1E4RYX3</accession>
<gene>
    <name evidence="2" type="ORF">CYBJADRAFT_21442</name>
</gene>
<proteinExistence type="predicted"/>
<evidence type="ECO:0000313" key="3">
    <source>
        <dbReference type="Proteomes" id="UP000094389"/>
    </source>
</evidence>
<dbReference type="EMBL" id="KV453935">
    <property type="protein sequence ID" value="ODV72463.1"/>
    <property type="molecule type" value="Genomic_DNA"/>
</dbReference>
<keyword evidence="3" id="KW-1185">Reference proteome</keyword>
<dbReference type="GeneID" id="30991976"/>
<evidence type="ECO:0000313" key="2">
    <source>
        <dbReference type="EMBL" id="ODV72463.1"/>
    </source>
</evidence>
<dbReference type="Proteomes" id="UP000094389">
    <property type="component" value="Unassembled WGS sequence"/>
</dbReference>
<organism evidence="2 3">
    <name type="scientific">Cyberlindnera jadinii (strain ATCC 18201 / CBS 1600 / BCRC 20928 / JCM 3617 / NBRC 0987 / NRRL Y-1542)</name>
    <name type="common">Torula yeast</name>
    <name type="synonym">Candida utilis</name>
    <dbReference type="NCBI Taxonomy" id="983966"/>
    <lineage>
        <taxon>Eukaryota</taxon>
        <taxon>Fungi</taxon>
        <taxon>Dikarya</taxon>
        <taxon>Ascomycota</taxon>
        <taxon>Saccharomycotina</taxon>
        <taxon>Saccharomycetes</taxon>
        <taxon>Phaffomycetales</taxon>
        <taxon>Phaffomycetaceae</taxon>
        <taxon>Cyberlindnera</taxon>
    </lineage>
</organism>
<feature type="region of interest" description="Disordered" evidence="1">
    <location>
        <begin position="655"/>
        <end position="688"/>
    </location>
</feature>
<name>A0A1E4RYX3_CYBJN</name>
<protein>
    <submittedName>
        <fullName evidence="2">Uncharacterized protein</fullName>
    </submittedName>
</protein>
<sequence>MSATYQTTRTEVVNGFHVDCEIGVVFDPINGCVINPYSSGTNSKPTQRALQRCLDRCGNNIYHDFRVAAYNSVTISGTIPGLQVEEFSMCCSCKSFCYRNVAGARSHLRGCATLHKRSIPCKGYCFYSGQQLRYIVIQVGTSARSDDFAPGAVETVTYPLSPMPQLKSGDAQQEVTRADQLKACPHLNESKIIRFVHKWNSLKEENPLVSLMDFREQWSHQSSLVKLANDIYEHALKYHKDRRHCFVTDSRVSEHSTATKDPPFWLNEVTDSTQKAYVSVFKQWMCNMCGLMNSPFVMEKVNSNADLSNHLNVLYSAATTGLYDKTEVTIALAKATRIMMADPGNEELYLESCGLLLVGLAPKDESEGCNQFVVTDLQKTSLQARRMDAVVNFTKLLISSSFDDDTENETFQHFINTSRQSLPRFETLLHIRDLSKQCKESGRLPLNVIQDSDNGIRCGTLLFREEYLPTLVQNGISSFKEDLNRLCRKYPSLEFPDVDKVWQYILRNGKEDVMESGSGFSMFSSLAGDFQLTTFPKTLIDDARQNVWKTVKEFQSIAIDNIFPLLLISVFGPARGSEYARATWSNTRILSRSLFKDGMFMMAGSKTRTSQNKPNARVRIVPTPILKLIAYYIYIIRQIEKRLLMVGGVQITSGLEHHDEEQEESQGEDDDCIDDIDKDGESSVPLHSPTIGDMLDTYIFLYGDAILSSTKRTAIIRNFISRNIPFKGKHHVSGMTGRILRHVLIHYNRLIITKDSQTDSLIQFMDPIELSGNHSVQTGLSTYAKTAEVNYAILALANCWTRFLFESPQALVDQVAFKYHIDNSINTKDSYQLRAVGTMLYGKDFDYLSDKQCSITETSYFTNQSILVNLKTGFGKTIASLLPAAADALHFKHRHNPNHPDYKNALNCSVHTKKMYGEIKLLGRIKLLVKAV</sequence>
<dbReference type="RefSeq" id="XP_020069502.1">
    <property type="nucleotide sequence ID" value="XM_020217580.1"/>
</dbReference>
<reference evidence="2 3" key="1">
    <citation type="journal article" date="2016" name="Proc. Natl. Acad. Sci. U.S.A.">
        <title>Comparative genomics of biotechnologically important yeasts.</title>
        <authorList>
            <person name="Riley R."/>
            <person name="Haridas S."/>
            <person name="Wolfe K.H."/>
            <person name="Lopes M.R."/>
            <person name="Hittinger C.T."/>
            <person name="Goeker M."/>
            <person name="Salamov A.A."/>
            <person name="Wisecaver J.H."/>
            <person name="Long T.M."/>
            <person name="Calvey C.H."/>
            <person name="Aerts A.L."/>
            <person name="Barry K.W."/>
            <person name="Choi C."/>
            <person name="Clum A."/>
            <person name="Coughlan A.Y."/>
            <person name="Deshpande S."/>
            <person name="Douglass A.P."/>
            <person name="Hanson S.J."/>
            <person name="Klenk H.-P."/>
            <person name="LaButti K.M."/>
            <person name="Lapidus A."/>
            <person name="Lindquist E.A."/>
            <person name="Lipzen A.M."/>
            <person name="Meier-Kolthoff J.P."/>
            <person name="Ohm R.A."/>
            <person name="Otillar R.P."/>
            <person name="Pangilinan J.L."/>
            <person name="Peng Y."/>
            <person name="Rokas A."/>
            <person name="Rosa C.A."/>
            <person name="Scheuner C."/>
            <person name="Sibirny A.A."/>
            <person name="Slot J.C."/>
            <person name="Stielow J.B."/>
            <person name="Sun H."/>
            <person name="Kurtzman C.P."/>
            <person name="Blackwell M."/>
            <person name="Grigoriev I.V."/>
            <person name="Jeffries T.W."/>
        </authorList>
    </citation>
    <scope>NUCLEOTIDE SEQUENCE [LARGE SCALE GENOMIC DNA]</scope>
    <source>
        <strain evidence="3">ATCC 18201 / CBS 1600 / BCRC 20928 / JCM 3617 / NBRC 0987 / NRRL Y-1542</strain>
    </source>
</reference>
<feature type="compositionally biased region" description="Acidic residues" evidence="1">
    <location>
        <begin position="661"/>
        <end position="678"/>
    </location>
</feature>
<dbReference type="AlphaFoldDB" id="A0A1E4RYX3"/>
<evidence type="ECO:0000256" key="1">
    <source>
        <dbReference type="SAM" id="MobiDB-lite"/>
    </source>
</evidence>